<protein>
    <submittedName>
        <fullName evidence="1">Transcriptional regulator</fullName>
    </submittedName>
</protein>
<sequence>MLSSAQTEEPFGSTLFARLLTEAGISDTRFARQINLRARHQRRVELGLARSTVGHWRRGMRPRDPMVAELAAAEISAAVGYSVTPADFGWRGEGTTHDLGLVVADSPAQTLSSLTGVAARDLRRGDSSPYGTGFVASAFAEPALASLAGIIPRIEAAAPSVQPRPGRAGYSSGPVTSAAVVRDVVASFRKLDARFGGGEIRSQVVAFAHERLRAAAGGPANAELFSALGELAQFSGWLAQECGHPALGQRYYIQALSLAEHAGDAMMAGRVLSTMSDQAALLGHRRQSLALASAALDRAGRAAAPLVAAMLHDKHAWALARVGDEAGCTEALFAMEQAASRAVPGDGPAWAGHYNAGDVAECQGRCFRLLGRPLQAEQRLVEGRTLQKASRVRTRCYAEADLALSYLQRQAPDLEGALEAANAAVGLASGLSSTRIAGKLRELDQAFAGHRTIAAQRWRRTTAPLLSSPRK</sequence>
<dbReference type="Proteomes" id="UP000604475">
    <property type="component" value="Unassembled WGS sequence"/>
</dbReference>
<evidence type="ECO:0000313" key="2">
    <source>
        <dbReference type="Proteomes" id="UP000604475"/>
    </source>
</evidence>
<proteinExistence type="predicted"/>
<keyword evidence="2" id="KW-1185">Reference proteome</keyword>
<evidence type="ECO:0000313" key="1">
    <source>
        <dbReference type="EMBL" id="MBL7627974.1"/>
    </source>
</evidence>
<dbReference type="AlphaFoldDB" id="A0A937ULL9"/>
<reference evidence="1" key="1">
    <citation type="submission" date="2020-12" db="EMBL/GenBank/DDBJ databases">
        <title>Genomic characterization of non-nitrogen-fixing Frankia strains.</title>
        <authorList>
            <person name="Carlos-Shanley C."/>
            <person name="Guerra T."/>
            <person name="Hahn D."/>
        </authorList>
    </citation>
    <scope>NUCLEOTIDE SEQUENCE</scope>
    <source>
        <strain evidence="1">CN6</strain>
    </source>
</reference>
<gene>
    <name evidence="1" type="ORF">I7412_12480</name>
</gene>
<name>A0A937ULL9_9ACTN</name>
<comment type="caution">
    <text evidence="1">The sequence shown here is derived from an EMBL/GenBank/DDBJ whole genome shotgun (WGS) entry which is preliminary data.</text>
</comment>
<organism evidence="1 2">
    <name type="scientific">Frankia nepalensis</name>
    <dbReference type="NCBI Taxonomy" id="1836974"/>
    <lineage>
        <taxon>Bacteria</taxon>
        <taxon>Bacillati</taxon>
        <taxon>Actinomycetota</taxon>
        <taxon>Actinomycetes</taxon>
        <taxon>Frankiales</taxon>
        <taxon>Frankiaceae</taxon>
        <taxon>Frankia</taxon>
    </lineage>
</organism>
<accession>A0A937ULL9</accession>
<dbReference type="EMBL" id="JAEACQ010000165">
    <property type="protein sequence ID" value="MBL7627974.1"/>
    <property type="molecule type" value="Genomic_DNA"/>
</dbReference>